<evidence type="ECO:0000313" key="3">
    <source>
        <dbReference type="Proteomes" id="UP001174691"/>
    </source>
</evidence>
<feature type="region of interest" description="Disordered" evidence="1">
    <location>
        <begin position="17"/>
        <end position="115"/>
    </location>
</feature>
<feature type="compositionally biased region" description="Polar residues" evidence="1">
    <location>
        <begin position="60"/>
        <end position="71"/>
    </location>
</feature>
<comment type="caution">
    <text evidence="2">The sequence shown here is derived from an EMBL/GenBank/DDBJ whole genome shotgun (WGS) entry which is preliminary data.</text>
</comment>
<reference evidence="2" key="1">
    <citation type="submission" date="2022-07" db="EMBL/GenBank/DDBJ databases">
        <title>Fungi with potential for degradation of polypropylene.</title>
        <authorList>
            <person name="Gostincar C."/>
        </authorList>
    </citation>
    <scope>NUCLEOTIDE SEQUENCE</scope>
    <source>
        <strain evidence="2">EXF-13287</strain>
    </source>
</reference>
<protein>
    <submittedName>
        <fullName evidence="2">Uncharacterized protein</fullName>
    </submittedName>
</protein>
<keyword evidence="3" id="KW-1185">Reference proteome</keyword>
<evidence type="ECO:0000256" key="1">
    <source>
        <dbReference type="SAM" id="MobiDB-lite"/>
    </source>
</evidence>
<proteinExistence type="predicted"/>
<sequence length="115" mass="12243">MPHGSKYGSSVVIVQERQYTPSTTYSVGSSASRSSGTSSGYDSSTMDSRSSSSRSSSASNGAPNRTGTYRTGGSDGHLVTVKHNVNKGKRDVVIINHGTKHSDPNEPRSSDRYRD</sequence>
<dbReference type="EMBL" id="JANBVN010000289">
    <property type="protein sequence ID" value="KAJ9130018.1"/>
    <property type="molecule type" value="Genomic_DNA"/>
</dbReference>
<name>A0AA38VAX3_9PEZI</name>
<feature type="compositionally biased region" description="Low complexity" evidence="1">
    <location>
        <begin position="22"/>
        <end position="59"/>
    </location>
</feature>
<organism evidence="2 3">
    <name type="scientific">Coniochaeta hoffmannii</name>
    <dbReference type="NCBI Taxonomy" id="91930"/>
    <lineage>
        <taxon>Eukaryota</taxon>
        <taxon>Fungi</taxon>
        <taxon>Dikarya</taxon>
        <taxon>Ascomycota</taxon>
        <taxon>Pezizomycotina</taxon>
        <taxon>Sordariomycetes</taxon>
        <taxon>Sordariomycetidae</taxon>
        <taxon>Coniochaetales</taxon>
        <taxon>Coniochaetaceae</taxon>
        <taxon>Coniochaeta</taxon>
    </lineage>
</organism>
<dbReference type="Proteomes" id="UP001174691">
    <property type="component" value="Unassembled WGS sequence"/>
</dbReference>
<dbReference type="AlphaFoldDB" id="A0AA38VAX3"/>
<gene>
    <name evidence="2" type="ORF">NKR19_g10082</name>
</gene>
<accession>A0AA38VAX3</accession>
<feature type="compositionally biased region" description="Basic and acidic residues" evidence="1">
    <location>
        <begin position="100"/>
        <end position="115"/>
    </location>
</feature>
<evidence type="ECO:0000313" key="2">
    <source>
        <dbReference type="EMBL" id="KAJ9130018.1"/>
    </source>
</evidence>